<protein>
    <submittedName>
        <fullName evidence="2">Uncharacterized protein</fullName>
    </submittedName>
</protein>
<dbReference type="Proteomes" id="UP000321947">
    <property type="component" value="Unassembled WGS sequence"/>
</dbReference>
<dbReference type="EMBL" id="SSTD01015294">
    <property type="protein sequence ID" value="TYK03195.1"/>
    <property type="molecule type" value="Genomic_DNA"/>
</dbReference>
<accession>A0A5A7US28</accession>
<evidence type="ECO:0000313" key="5">
    <source>
        <dbReference type="Proteomes" id="UP000321947"/>
    </source>
</evidence>
<evidence type="ECO:0000313" key="2">
    <source>
        <dbReference type="EMBL" id="KAA0056319.1"/>
    </source>
</evidence>
<evidence type="ECO:0000313" key="4">
    <source>
        <dbReference type="Proteomes" id="UP000321393"/>
    </source>
</evidence>
<dbReference type="EMBL" id="SSTE01007511">
    <property type="protein sequence ID" value="KAA0056319.1"/>
    <property type="molecule type" value="Genomic_DNA"/>
</dbReference>
<proteinExistence type="predicted"/>
<feature type="region of interest" description="Disordered" evidence="1">
    <location>
        <begin position="83"/>
        <end position="120"/>
    </location>
</feature>
<gene>
    <name evidence="3" type="ORF">E5676_scaffold11G001070</name>
    <name evidence="2" type="ORF">E6C27_scaffold186G00040</name>
</gene>
<dbReference type="Proteomes" id="UP000321393">
    <property type="component" value="Unassembled WGS sequence"/>
</dbReference>
<evidence type="ECO:0000313" key="3">
    <source>
        <dbReference type="EMBL" id="TYK03195.1"/>
    </source>
</evidence>
<sequence>MPSAHPEPLSSVRSSPHRSVVDRLCYYVKPSIVDCRRSPRTRTRATLCIAGSPNILYSRAARPSRTPLPRAELSPTTTLFKTRARSFSKPSPHVRPVREPRPVILGVPLGSPKTRHVPTGSQIAHVQEDAYLGAEVEVRAEGSWRMTRSDRGEP</sequence>
<comment type="caution">
    <text evidence="2">The sequence shown here is derived from an EMBL/GenBank/DDBJ whole genome shotgun (WGS) entry which is preliminary data.</text>
</comment>
<organism evidence="2 4">
    <name type="scientific">Cucumis melo var. makuwa</name>
    <name type="common">Oriental melon</name>
    <dbReference type="NCBI Taxonomy" id="1194695"/>
    <lineage>
        <taxon>Eukaryota</taxon>
        <taxon>Viridiplantae</taxon>
        <taxon>Streptophyta</taxon>
        <taxon>Embryophyta</taxon>
        <taxon>Tracheophyta</taxon>
        <taxon>Spermatophyta</taxon>
        <taxon>Magnoliopsida</taxon>
        <taxon>eudicotyledons</taxon>
        <taxon>Gunneridae</taxon>
        <taxon>Pentapetalae</taxon>
        <taxon>rosids</taxon>
        <taxon>fabids</taxon>
        <taxon>Cucurbitales</taxon>
        <taxon>Cucurbitaceae</taxon>
        <taxon>Benincaseae</taxon>
        <taxon>Cucumis</taxon>
    </lineage>
</organism>
<name>A0A5A7US28_CUCMM</name>
<reference evidence="4 5" key="1">
    <citation type="submission" date="2019-08" db="EMBL/GenBank/DDBJ databases">
        <title>Draft genome sequences of two oriental melons (Cucumis melo L. var makuwa).</title>
        <authorList>
            <person name="Kwon S.-Y."/>
        </authorList>
    </citation>
    <scope>NUCLEOTIDE SEQUENCE [LARGE SCALE GENOMIC DNA]</scope>
    <source>
        <strain evidence="5">cv. Chang Bougi</strain>
        <strain evidence="4">cv. SW 3</strain>
        <tissue evidence="2">Leaf</tissue>
    </source>
</reference>
<dbReference type="AlphaFoldDB" id="A0A5A7US28"/>
<evidence type="ECO:0000256" key="1">
    <source>
        <dbReference type="SAM" id="MobiDB-lite"/>
    </source>
</evidence>